<sequence length="275" mass="32082">MNTSAVNIIGNLNFDKKTINYLSVLKPAATAILLAPSKIELKDIIRYTLMDLALKKVLVIKKKHIQLHPSDPYKRTRTTVETAKNFNAYYKSEFEKYFLTIIDNASYFHLRSYLHRVYTDMPRDHVVKRQVIKEHKIQNLFSNSFIYSIFNVFRLNTSGRKVQNEIQRYLSAIDENIVQIIEESPEQALKLVSFLKGNIFLLKNLTFELLEKINALIIQNKNISRDTYFEMFDIFDFSEIFFTSLSEEITLLLDSIEIDFNSSDGGDFDIGDFID</sequence>
<proteinExistence type="predicted"/>
<accession>A0A7L4ZKU4</accession>
<protein>
    <submittedName>
        <fullName evidence="1">Uncharacterized protein</fullName>
    </submittedName>
</protein>
<dbReference type="OrthoDB" id="1162997at2"/>
<gene>
    <name evidence="1" type="ORF">IMCC3317_27220</name>
</gene>
<dbReference type="RefSeq" id="WP_160129980.1">
    <property type="nucleotide sequence ID" value="NZ_CP019288.1"/>
</dbReference>
<organism evidence="1 2">
    <name type="scientific">Kordia antarctica</name>
    <dbReference type="NCBI Taxonomy" id="1218801"/>
    <lineage>
        <taxon>Bacteria</taxon>
        <taxon>Pseudomonadati</taxon>
        <taxon>Bacteroidota</taxon>
        <taxon>Flavobacteriia</taxon>
        <taxon>Flavobacteriales</taxon>
        <taxon>Flavobacteriaceae</taxon>
        <taxon>Kordia</taxon>
    </lineage>
</organism>
<reference evidence="1 2" key="1">
    <citation type="journal article" date="2013" name="Int. J. Syst. Evol. Microbiol.">
        <title>Kordia antarctica sp. nov., isolated from Antarctic seawater.</title>
        <authorList>
            <person name="Baek K."/>
            <person name="Choi A."/>
            <person name="Kang I."/>
            <person name="Lee K."/>
            <person name="Cho J.C."/>
        </authorList>
    </citation>
    <scope>NUCLEOTIDE SEQUENCE [LARGE SCALE GENOMIC DNA]</scope>
    <source>
        <strain evidence="1 2">IMCC3317</strain>
    </source>
</reference>
<evidence type="ECO:0000313" key="1">
    <source>
        <dbReference type="EMBL" id="QHI37343.1"/>
    </source>
</evidence>
<name>A0A7L4ZKU4_9FLAO</name>
<dbReference type="AlphaFoldDB" id="A0A7L4ZKU4"/>
<evidence type="ECO:0000313" key="2">
    <source>
        <dbReference type="Proteomes" id="UP000464657"/>
    </source>
</evidence>
<dbReference type="Proteomes" id="UP000464657">
    <property type="component" value="Chromosome"/>
</dbReference>
<dbReference type="EMBL" id="CP019288">
    <property type="protein sequence ID" value="QHI37343.1"/>
    <property type="molecule type" value="Genomic_DNA"/>
</dbReference>
<keyword evidence="2" id="KW-1185">Reference proteome</keyword>
<dbReference type="KEGG" id="kan:IMCC3317_27220"/>